<dbReference type="PANTHER" id="PTHR41694:SF3">
    <property type="entry name" value="RNA-DIRECTED DNA POLYMERASE-RELATED"/>
    <property type="match status" value="1"/>
</dbReference>
<dbReference type="PANTHER" id="PTHR41694">
    <property type="entry name" value="ENDOGENOUS RETROVIRUS GROUP K MEMBER POL PROTEIN"/>
    <property type="match status" value="1"/>
</dbReference>
<dbReference type="Gene3D" id="3.30.70.270">
    <property type="match status" value="2"/>
</dbReference>
<dbReference type="Pfam" id="PF06817">
    <property type="entry name" value="RVT_thumb"/>
    <property type="match status" value="1"/>
</dbReference>
<dbReference type="EC" id="3.1.26.4" evidence="2"/>
<dbReference type="InterPro" id="IPR043128">
    <property type="entry name" value="Rev_trsase/Diguanyl_cyclase"/>
</dbReference>
<evidence type="ECO:0000259" key="9">
    <source>
        <dbReference type="PROSITE" id="PS50878"/>
    </source>
</evidence>
<feature type="non-terminal residue" evidence="10">
    <location>
        <position position="1"/>
    </location>
</feature>
<evidence type="ECO:0000313" key="11">
    <source>
        <dbReference type="Proteomes" id="UP000552319"/>
    </source>
</evidence>
<keyword evidence="8" id="KW-0695">RNA-directed DNA polymerase</keyword>
<evidence type="ECO:0000256" key="6">
    <source>
        <dbReference type="ARBA" id="ARBA00022759"/>
    </source>
</evidence>
<keyword evidence="6" id="KW-0255">Endonuclease</keyword>
<evidence type="ECO:0000256" key="7">
    <source>
        <dbReference type="ARBA" id="ARBA00022801"/>
    </source>
</evidence>
<evidence type="ECO:0000256" key="4">
    <source>
        <dbReference type="ARBA" id="ARBA00022695"/>
    </source>
</evidence>
<dbReference type="InterPro" id="IPR043502">
    <property type="entry name" value="DNA/RNA_pol_sf"/>
</dbReference>
<dbReference type="AlphaFoldDB" id="A0A7L2FIT2"/>
<keyword evidence="4" id="KW-0548">Nucleotidyltransferase</keyword>
<dbReference type="GO" id="GO:0004523">
    <property type="term" value="F:RNA-DNA hybrid ribonuclease activity"/>
    <property type="evidence" value="ECO:0007669"/>
    <property type="project" value="UniProtKB-EC"/>
</dbReference>
<feature type="domain" description="Reverse transcriptase" evidence="9">
    <location>
        <begin position="1"/>
        <end position="106"/>
    </location>
</feature>
<comment type="caution">
    <text evidence="10">The sequence shown here is derived from an EMBL/GenBank/DDBJ whole genome shotgun (WGS) entry which is preliminary data.</text>
</comment>
<dbReference type="Proteomes" id="UP000552319">
    <property type="component" value="Unassembled WGS sequence"/>
</dbReference>
<dbReference type="PROSITE" id="PS50878">
    <property type="entry name" value="RT_POL"/>
    <property type="match status" value="1"/>
</dbReference>
<evidence type="ECO:0000256" key="2">
    <source>
        <dbReference type="ARBA" id="ARBA00012180"/>
    </source>
</evidence>
<dbReference type="GO" id="GO:0035613">
    <property type="term" value="F:RNA stem-loop binding"/>
    <property type="evidence" value="ECO:0007669"/>
    <property type="project" value="TreeGrafter"/>
</dbReference>
<evidence type="ECO:0000256" key="1">
    <source>
        <dbReference type="ARBA" id="ARBA00010879"/>
    </source>
</evidence>
<evidence type="ECO:0000256" key="8">
    <source>
        <dbReference type="ARBA" id="ARBA00022918"/>
    </source>
</evidence>
<dbReference type="InterPro" id="IPR000477">
    <property type="entry name" value="RT_dom"/>
</dbReference>
<evidence type="ECO:0000256" key="3">
    <source>
        <dbReference type="ARBA" id="ARBA00022679"/>
    </source>
</evidence>
<name>A0A7L2FIT2_QUIME</name>
<proteinExistence type="inferred from homology"/>
<keyword evidence="3" id="KW-0808">Transferase</keyword>
<gene>
    <name evidence="10" type="primary">Ervk18_0</name>
    <name evidence="10" type="ORF">QUIMEX_R08006</name>
</gene>
<keyword evidence="5" id="KW-0540">Nuclease</keyword>
<keyword evidence="11" id="KW-1185">Reference proteome</keyword>
<dbReference type="InterPro" id="IPR010661">
    <property type="entry name" value="RVT_thumb"/>
</dbReference>
<dbReference type="EMBL" id="VWYF01025404">
    <property type="protein sequence ID" value="NXQ73871.1"/>
    <property type="molecule type" value="Genomic_DNA"/>
</dbReference>
<sequence length="180" mass="20552">LAFSIASINREKPLQRYHSVVLPQGLKNSPTICQWYVVQALSPAQKKYPKVKIIHYMDDLLIAAPTQQELQEAHDCVIAEVQRAGLEISVSKIQEITPWKYLGWKISEPQKMEVSSKVSNLHDLQQLLGQINWMRPILGITNDDIPSLLDFLRGDSDIRSPRTLTPKAWKEVEKVTEVIQ</sequence>
<organism evidence="10 11">
    <name type="scientific">Quiscalus mexicanus</name>
    <name type="common">Great-tailed grackle</name>
    <name type="synonym">Cassidix mexicanus</name>
    <dbReference type="NCBI Taxonomy" id="64278"/>
    <lineage>
        <taxon>Eukaryota</taxon>
        <taxon>Metazoa</taxon>
        <taxon>Chordata</taxon>
        <taxon>Craniata</taxon>
        <taxon>Vertebrata</taxon>
        <taxon>Euteleostomi</taxon>
        <taxon>Archelosauria</taxon>
        <taxon>Archosauria</taxon>
        <taxon>Dinosauria</taxon>
        <taxon>Saurischia</taxon>
        <taxon>Theropoda</taxon>
        <taxon>Coelurosauria</taxon>
        <taxon>Aves</taxon>
        <taxon>Neognathae</taxon>
        <taxon>Neoaves</taxon>
        <taxon>Telluraves</taxon>
        <taxon>Australaves</taxon>
        <taxon>Passeriformes</taxon>
        <taxon>Passeroidea</taxon>
        <taxon>Icteridae</taxon>
        <taxon>Quiscalus</taxon>
    </lineage>
</organism>
<protein>
    <recommendedName>
        <fullName evidence="2">ribonuclease H</fullName>
        <ecNumber evidence="2">3.1.26.4</ecNumber>
    </recommendedName>
</protein>
<accession>A0A7L2FIT2</accession>
<dbReference type="GO" id="GO:0003964">
    <property type="term" value="F:RNA-directed DNA polymerase activity"/>
    <property type="evidence" value="ECO:0007669"/>
    <property type="project" value="UniProtKB-KW"/>
</dbReference>
<comment type="similarity">
    <text evidence="1">Belongs to the beta type-B retroviral polymerase family. HERV class-II K(HML-2) pol subfamily.</text>
</comment>
<reference evidence="10 11" key="1">
    <citation type="submission" date="2019-09" db="EMBL/GenBank/DDBJ databases">
        <title>Bird 10,000 Genomes (B10K) Project - Family phase.</title>
        <authorList>
            <person name="Zhang G."/>
        </authorList>
    </citation>
    <scope>NUCLEOTIDE SEQUENCE [LARGE SCALE GENOMIC DNA]</scope>
    <source>
        <strain evidence="10">B10K-DU-001-31</strain>
        <tissue evidence="10">Muscle</tissue>
    </source>
</reference>
<evidence type="ECO:0000313" key="10">
    <source>
        <dbReference type="EMBL" id="NXQ73871.1"/>
    </source>
</evidence>
<dbReference type="SUPFAM" id="SSF56672">
    <property type="entry name" value="DNA/RNA polymerases"/>
    <property type="match status" value="1"/>
</dbReference>
<evidence type="ECO:0000256" key="5">
    <source>
        <dbReference type="ARBA" id="ARBA00022722"/>
    </source>
</evidence>
<dbReference type="Pfam" id="PF00078">
    <property type="entry name" value="RVT_1"/>
    <property type="match status" value="1"/>
</dbReference>
<feature type="non-terminal residue" evidence="10">
    <location>
        <position position="180"/>
    </location>
</feature>
<keyword evidence="7" id="KW-0378">Hydrolase</keyword>